<organism evidence="1 2">
    <name type="scientific">Mycolicibacterium nivoides</name>
    <dbReference type="NCBI Taxonomy" id="2487344"/>
    <lineage>
        <taxon>Bacteria</taxon>
        <taxon>Bacillati</taxon>
        <taxon>Actinomycetota</taxon>
        <taxon>Actinomycetes</taxon>
        <taxon>Mycobacteriales</taxon>
        <taxon>Mycobacteriaceae</taxon>
        <taxon>Mycolicibacterium</taxon>
    </lineage>
</organism>
<proteinExistence type="predicted"/>
<reference evidence="1 2" key="1">
    <citation type="submission" date="2024-12" db="EMBL/GenBank/DDBJ databases">
        <title>The coexistence of Mycolicibacterium septicum and Mycolicibacterium nivoides in clinical samples.</title>
        <authorList>
            <person name="Wang C."/>
            <person name="Feng Y."/>
            <person name="Zong Z."/>
        </authorList>
    </citation>
    <scope>NUCLEOTIDE SEQUENCE [LARGE SCALE GENOMIC DNA]</scope>
    <source>
        <strain evidence="1 2">120309</strain>
    </source>
</reference>
<accession>A0ABW9LKL5</accession>
<dbReference type="Proteomes" id="UP001635816">
    <property type="component" value="Unassembled WGS sequence"/>
</dbReference>
<evidence type="ECO:0000313" key="2">
    <source>
        <dbReference type="Proteomes" id="UP001635816"/>
    </source>
</evidence>
<evidence type="ECO:0000313" key="1">
    <source>
        <dbReference type="EMBL" id="MFN6548405.1"/>
    </source>
</evidence>
<protein>
    <submittedName>
        <fullName evidence="1">Uncharacterized protein</fullName>
    </submittedName>
</protein>
<gene>
    <name evidence="1" type="ORF">ACK4CT_35105</name>
</gene>
<dbReference type="EMBL" id="JBKBDD010000023">
    <property type="protein sequence ID" value="MFN6548405.1"/>
    <property type="molecule type" value="Genomic_DNA"/>
</dbReference>
<comment type="caution">
    <text evidence="1">The sequence shown here is derived from an EMBL/GenBank/DDBJ whole genome shotgun (WGS) entry which is preliminary data.</text>
</comment>
<sequence length="130" mass="13872">MATSDYEAPTAEPGTVAYEAERAAAARQLAEVLSRVDVASLTMEQLQTIVLEMDLEFGVPAAAAAERESGDRSGDVVAELQAAFDRLAADALATARETERRICDQITALSDVEQNSAEELSLNEEPEAVD</sequence>
<keyword evidence="2" id="KW-1185">Reference proteome</keyword>
<name>A0ABW9LKL5_9MYCO</name>
<dbReference type="RefSeq" id="WP_409545925.1">
    <property type="nucleotide sequence ID" value="NZ_JBKBDD010000023.1"/>
</dbReference>